<keyword evidence="1" id="KW-0285">Flavoprotein</keyword>
<reference evidence="5 6" key="1">
    <citation type="journal article" date="2018" name="Mol. Biol. Evol.">
        <title>Broad Genomic Sampling Reveals a Smut Pathogenic Ancestry of the Fungal Clade Ustilaginomycotina.</title>
        <authorList>
            <person name="Kijpornyongpan T."/>
            <person name="Mondo S.J."/>
            <person name="Barry K."/>
            <person name="Sandor L."/>
            <person name="Lee J."/>
            <person name="Lipzen A."/>
            <person name="Pangilinan J."/>
            <person name="LaButti K."/>
            <person name="Hainaut M."/>
            <person name="Henrissat B."/>
            <person name="Grigoriev I.V."/>
            <person name="Spatafora J.W."/>
            <person name="Aime M.C."/>
        </authorList>
    </citation>
    <scope>NUCLEOTIDE SEQUENCE [LARGE SCALE GENOMIC DNA]</scope>
    <source>
        <strain evidence="5 6">MCA 3882</strain>
    </source>
</reference>
<evidence type="ECO:0000313" key="5">
    <source>
        <dbReference type="EMBL" id="PWN31583.1"/>
    </source>
</evidence>
<dbReference type="RefSeq" id="XP_025351885.1">
    <property type="nucleotide sequence ID" value="XM_025496821.1"/>
</dbReference>
<dbReference type="Pfam" id="PF01494">
    <property type="entry name" value="FAD_binding_3"/>
    <property type="match status" value="1"/>
</dbReference>
<dbReference type="InParanoid" id="A0A316V5V6"/>
<accession>A0A316V5V6</accession>
<keyword evidence="3" id="KW-0560">Oxidoreductase</keyword>
<proteinExistence type="predicted"/>
<dbReference type="GO" id="GO:0016491">
    <property type="term" value="F:oxidoreductase activity"/>
    <property type="evidence" value="ECO:0007669"/>
    <property type="project" value="UniProtKB-KW"/>
</dbReference>
<dbReference type="PRINTS" id="PR00420">
    <property type="entry name" value="RNGMNOXGNASE"/>
</dbReference>
<feature type="domain" description="FAD-binding" evidence="4">
    <location>
        <begin position="8"/>
        <end position="372"/>
    </location>
</feature>
<dbReference type="InterPro" id="IPR036188">
    <property type="entry name" value="FAD/NAD-bd_sf"/>
</dbReference>
<dbReference type="SUPFAM" id="SSF51905">
    <property type="entry name" value="FAD/NAD(P)-binding domain"/>
    <property type="match status" value="1"/>
</dbReference>
<dbReference type="GeneID" id="37018602"/>
<dbReference type="Gene3D" id="3.50.50.60">
    <property type="entry name" value="FAD/NAD(P)-binding domain"/>
    <property type="match status" value="1"/>
</dbReference>
<keyword evidence="2" id="KW-0274">FAD</keyword>
<dbReference type="PANTHER" id="PTHR46720:SF3">
    <property type="entry name" value="FAD-BINDING DOMAIN-CONTAINING PROTEIN-RELATED"/>
    <property type="match status" value="1"/>
</dbReference>
<evidence type="ECO:0000256" key="2">
    <source>
        <dbReference type="ARBA" id="ARBA00022827"/>
    </source>
</evidence>
<dbReference type="SUPFAM" id="SSF54373">
    <property type="entry name" value="FAD-linked reductases, C-terminal domain"/>
    <property type="match status" value="1"/>
</dbReference>
<dbReference type="STRING" id="1280837.A0A316V5V6"/>
<feature type="non-terminal residue" evidence="5">
    <location>
        <position position="1"/>
    </location>
</feature>
<name>A0A316V5V6_9BASI</name>
<dbReference type="Proteomes" id="UP000245771">
    <property type="component" value="Unassembled WGS sequence"/>
</dbReference>
<dbReference type="EMBL" id="KZ819607">
    <property type="protein sequence ID" value="PWN31583.1"/>
    <property type="molecule type" value="Genomic_DNA"/>
</dbReference>
<protein>
    <submittedName>
        <fullName evidence="5">Putative salicylate hydroxylase</fullName>
    </submittedName>
</protein>
<evidence type="ECO:0000259" key="4">
    <source>
        <dbReference type="Pfam" id="PF01494"/>
    </source>
</evidence>
<sequence length="415" mass="46337">TMTASKNYHVSIIGGGIGGISAAIGLKRAGVPVDLFEAASQYGEIGAGISFGFNSRTALEKLGLGEEFRQQATTVDSGIWFEWRDGEGEKQDLIATTYSKPHGNSSVHRAKFLDSMVKHIDGKMSHFGKRLTQIEQLQQPAERLQRLHFDDGTTFDTDVVIGYDGIHSRVRKQVLGRDAKLQWSGTWAYRGLIPTKEFIKAVGPEKGEFYAKTPQMFLGKDTHVLIFPIDQHETVNLVAFNTDRSKWPQRPDLAEGEAWTQPTTQEEMIKQFPGWGKDIIAMFKCMEKPSKWALHQLMPTLETYVKGTVCIAGDAAHGGTPHQGALAGQAMEDAVFLSWLLSQTGVERNNLEQVLTVYDSVRRPRANKVLETSLQAGDVYEFASEYGDDRKKIAHDVENRMDWIWGVSITYGILR</sequence>
<dbReference type="PANTHER" id="PTHR46720">
    <property type="entry name" value="HYDROXYLASE, PUTATIVE (AFU_ORTHOLOGUE AFUA_3G01460)-RELATED"/>
    <property type="match status" value="1"/>
</dbReference>
<dbReference type="GO" id="GO:0044550">
    <property type="term" value="P:secondary metabolite biosynthetic process"/>
    <property type="evidence" value="ECO:0007669"/>
    <property type="project" value="TreeGrafter"/>
</dbReference>
<dbReference type="InterPro" id="IPR002938">
    <property type="entry name" value="FAD-bd"/>
</dbReference>
<dbReference type="GO" id="GO:0071949">
    <property type="term" value="F:FAD binding"/>
    <property type="evidence" value="ECO:0007669"/>
    <property type="project" value="InterPro"/>
</dbReference>
<keyword evidence="6" id="KW-1185">Reference proteome</keyword>
<dbReference type="AlphaFoldDB" id="A0A316V5V6"/>
<evidence type="ECO:0000256" key="3">
    <source>
        <dbReference type="ARBA" id="ARBA00023002"/>
    </source>
</evidence>
<evidence type="ECO:0000256" key="1">
    <source>
        <dbReference type="ARBA" id="ARBA00022630"/>
    </source>
</evidence>
<evidence type="ECO:0000313" key="6">
    <source>
        <dbReference type="Proteomes" id="UP000245771"/>
    </source>
</evidence>
<gene>
    <name evidence="5" type="ORF">FA14DRAFT_127838</name>
</gene>
<dbReference type="OrthoDB" id="417877at2759"/>
<organism evidence="5 6">
    <name type="scientific">Meira miltonrushii</name>
    <dbReference type="NCBI Taxonomy" id="1280837"/>
    <lineage>
        <taxon>Eukaryota</taxon>
        <taxon>Fungi</taxon>
        <taxon>Dikarya</taxon>
        <taxon>Basidiomycota</taxon>
        <taxon>Ustilaginomycotina</taxon>
        <taxon>Exobasidiomycetes</taxon>
        <taxon>Exobasidiales</taxon>
        <taxon>Brachybasidiaceae</taxon>
        <taxon>Meira</taxon>
    </lineage>
</organism>
<dbReference type="InterPro" id="IPR051104">
    <property type="entry name" value="FAD_monoxygenase"/>
</dbReference>